<feature type="binding site" evidence="5">
    <location>
        <position position="88"/>
    </location>
    <ligand>
        <name>dimethylallyl diphosphate</name>
        <dbReference type="ChEBI" id="CHEBI:57623"/>
    </ligand>
</feature>
<dbReference type="Gene3D" id="3.40.50.11270">
    <property type="match status" value="1"/>
</dbReference>
<evidence type="ECO:0000313" key="7">
    <source>
        <dbReference type="EMBL" id="VFQ45698.1"/>
    </source>
</evidence>
<feature type="active site" description="Proton donor" evidence="5">
    <location>
        <position position="140"/>
    </location>
</feature>
<feature type="binding site" evidence="5">
    <location>
        <position position="276"/>
    </location>
    <ligand>
        <name>isopentenyl diphosphate</name>
        <dbReference type="ChEBI" id="CHEBI:128769"/>
    </ligand>
</feature>
<dbReference type="EMBL" id="CAADHO010000006">
    <property type="protein sequence ID" value="VFQ45698.1"/>
    <property type="molecule type" value="Genomic_DNA"/>
</dbReference>
<feature type="binding site" evidence="5">
    <location>
        <position position="56"/>
    </location>
    <ligand>
        <name>(2E)-4-hydroxy-3-methylbut-2-enyl diphosphate</name>
        <dbReference type="ChEBI" id="CHEBI:128753"/>
    </ligand>
</feature>
<keyword evidence="2 5" id="KW-0479">Metal-binding</keyword>
<keyword evidence="4 5" id="KW-0411">Iron-sulfur</keyword>
<feature type="transmembrane region" description="Helical" evidence="6">
    <location>
        <begin position="403"/>
        <end position="422"/>
    </location>
</feature>
<feature type="binding site" evidence="5">
    <location>
        <position position="56"/>
    </location>
    <ligand>
        <name>dimethylallyl diphosphate</name>
        <dbReference type="ChEBI" id="CHEBI:57623"/>
    </ligand>
</feature>
<name>A0A4V6ILM6_9BACT</name>
<feature type="transmembrane region" description="Helical" evidence="6">
    <location>
        <begin position="466"/>
        <end position="487"/>
    </location>
</feature>
<feature type="binding site" evidence="5">
    <location>
        <position position="176"/>
    </location>
    <ligand>
        <name>(2E)-4-hydroxy-3-methylbut-2-enyl diphosphate</name>
        <dbReference type="ChEBI" id="CHEBI:128753"/>
    </ligand>
</feature>
<dbReference type="HAMAP" id="MF_00191">
    <property type="entry name" value="IspH"/>
    <property type="match status" value="1"/>
</dbReference>
<feature type="binding site" evidence="5">
    <location>
        <position position="232"/>
    </location>
    <ligand>
        <name>(2E)-4-hydroxy-3-methylbut-2-enyl diphosphate</name>
        <dbReference type="ChEBI" id="CHEBI:128753"/>
    </ligand>
</feature>
<dbReference type="Gene3D" id="3.40.1010.20">
    <property type="entry name" value="4-hydroxy-3-methylbut-2-enyl diphosphate reductase, catalytic domain"/>
    <property type="match status" value="2"/>
</dbReference>
<feature type="binding site" evidence="5">
    <location>
        <position position="138"/>
    </location>
    <ligand>
        <name>dimethylallyl diphosphate</name>
        <dbReference type="ChEBI" id="CHEBI:57623"/>
    </ligand>
</feature>
<feature type="binding site" evidence="5">
    <location>
        <position position="27"/>
    </location>
    <ligand>
        <name>[4Fe-4S] cluster</name>
        <dbReference type="ChEBI" id="CHEBI:49883"/>
    </ligand>
</feature>
<dbReference type="GO" id="GO:0019288">
    <property type="term" value="P:isopentenyl diphosphate biosynthetic process, methylerythritol 4-phosphate pathway"/>
    <property type="evidence" value="ECO:0007669"/>
    <property type="project" value="UniProtKB-UniRule"/>
</dbReference>
<dbReference type="CDD" id="cd13967">
    <property type="entry name" value="PT_UbiA_5"/>
    <property type="match status" value="1"/>
</dbReference>
<dbReference type="NCBIfam" id="TIGR00216">
    <property type="entry name" value="ispH_lytB"/>
    <property type="match status" value="1"/>
</dbReference>
<feature type="binding site" evidence="5">
    <location>
        <position position="234"/>
    </location>
    <ligand>
        <name>(2E)-4-hydroxy-3-methylbut-2-enyl diphosphate</name>
        <dbReference type="ChEBI" id="CHEBI:128753"/>
    </ligand>
</feature>
<dbReference type="GO" id="GO:0051539">
    <property type="term" value="F:4 iron, 4 sulfur cluster binding"/>
    <property type="evidence" value="ECO:0007669"/>
    <property type="project" value="UniProtKB-UniRule"/>
</dbReference>
<feature type="transmembrane region" description="Helical" evidence="6">
    <location>
        <begin position="339"/>
        <end position="359"/>
    </location>
</feature>
<feature type="binding site" evidence="5">
    <location>
        <position position="232"/>
    </location>
    <ligand>
        <name>isopentenyl diphosphate</name>
        <dbReference type="ChEBI" id="CHEBI:128769"/>
    </ligand>
</feature>
<dbReference type="InterPro" id="IPR003451">
    <property type="entry name" value="LytB/IspH"/>
</dbReference>
<feature type="binding site" evidence="5">
    <location>
        <position position="88"/>
    </location>
    <ligand>
        <name>isopentenyl diphosphate</name>
        <dbReference type="ChEBI" id="CHEBI:128769"/>
    </ligand>
</feature>
<keyword evidence="5" id="KW-0414">Isoprene biosynthesis</keyword>
<dbReference type="AlphaFoldDB" id="A0A4V6ILM6"/>
<dbReference type="PANTHER" id="PTHR30426:SF0">
    <property type="entry name" value="4-HYDROXY-3-METHYLBUT-2-ENYL DIPHOSPHATE REDUCTASE"/>
    <property type="match status" value="1"/>
</dbReference>
<keyword evidence="6" id="KW-1133">Transmembrane helix</keyword>
<dbReference type="EC" id="1.17.7.4" evidence="5"/>
<feature type="binding site" evidence="5">
    <location>
        <position position="88"/>
    </location>
    <ligand>
        <name>(2E)-4-hydroxy-3-methylbut-2-enyl diphosphate</name>
        <dbReference type="ChEBI" id="CHEBI:128753"/>
    </ligand>
</feature>
<comment type="similarity">
    <text evidence="5">Belongs to the IspH family.</text>
</comment>
<sequence length="592" mass="64433">MTTSIACSRFWNQPNMKIIIARTAGFCMGVRRAVETALDASNGQDGPICTYGPLIHNPQVLDLLKEKGVPAISEIPEQGDGTVVIRAHGVPPEAKEALKGAGFSVIDSTCPRVIKVQRIIHRYAKKGHHAIIIGDRDHPEVIGLNGYAHGLGHVVETLDEVKALPDFENAILVAQTTQNVHFYDEVKAWIASTHPHYLTFDTICDSTEKRQADILSIAQNVDAVVVVGGKSSGNTQRLAELARESGKLTFHIEDTDELDLSRIKHLKSVAITAGASTPNWIINKVYRFIESGTASEKDLFGIPVSALKMALLRSNAYLALGAAFLSYACSMLQGIDRWLIPAAVAMLYVLSMHIFNHLTAISSDRYNDPERADFYDRNKWPLAGFAFTGGGVGLLLAYSQGLFAFLVLLGMSLAGLSYNAPVIPKRFFQGRYRCLRDIPGSKTILITAAWGTVTALLPALTSDNGFGLATLPALIFACGMVFARTVFFDILDMQGDRIVGQETFPIILGDKKTIRLLKNLLVTLAVMLPLISALGIFSSLGLLLWICPVLMFTLLIAYQNHLLLAGVQLELLIESHLVLAGVLALTWSLCIG</sequence>
<comment type="caution">
    <text evidence="5">Lacks conserved residue(s) required for the propagation of feature annotation.</text>
</comment>
<evidence type="ECO:0000256" key="6">
    <source>
        <dbReference type="SAM" id="Phobius"/>
    </source>
</evidence>
<dbReference type="Gene3D" id="1.20.120.1780">
    <property type="entry name" value="UbiA prenyltransferase"/>
    <property type="match status" value="1"/>
</dbReference>
<keyword evidence="6" id="KW-0472">Membrane</keyword>
<feature type="transmembrane region" description="Helical" evidence="6">
    <location>
        <begin position="571"/>
        <end position="589"/>
    </location>
</feature>
<dbReference type="GO" id="GO:0051745">
    <property type="term" value="F:4-hydroxy-3-methylbut-2-enyl diphosphate reductase activity"/>
    <property type="evidence" value="ECO:0007669"/>
    <property type="project" value="UniProtKB-UniRule"/>
</dbReference>
<dbReference type="Proteomes" id="UP000507962">
    <property type="component" value="Unassembled WGS sequence"/>
</dbReference>
<dbReference type="CDD" id="cd13944">
    <property type="entry name" value="lytB_ispH"/>
    <property type="match status" value="1"/>
</dbReference>
<feature type="transmembrane region" description="Helical" evidence="6">
    <location>
        <begin position="542"/>
        <end position="559"/>
    </location>
</feature>
<evidence type="ECO:0000256" key="4">
    <source>
        <dbReference type="ARBA" id="ARBA00023014"/>
    </source>
</evidence>
<comment type="function">
    <text evidence="5">Catalyzes the conversion of 1-hydroxy-2-methyl-2-(E)-butenyl 4-diphosphate (HMBPP) into a mixture of isopentenyl diphosphate (IPP) and dimethylallyl diphosphate (DMAPP). Acts in the terminal step of the DOXP/MEP pathway for isoprenoid precursor biosynthesis.</text>
</comment>
<feature type="binding site" evidence="5">
    <location>
        <position position="110"/>
    </location>
    <ligand>
        <name>[4Fe-4S] cluster</name>
        <dbReference type="ChEBI" id="CHEBI:49883"/>
    </ligand>
</feature>
<keyword evidence="6" id="KW-0812">Transmembrane</keyword>
<keyword evidence="8" id="KW-1185">Reference proteome</keyword>
<feature type="binding site" evidence="5">
    <location>
        <position position="276"/>
    </location>
    <ligand>
        <name>dimethylallyl diphosphate</name>
        <dbReference type="ChEBI" id="CHEBI:57623"/>
    </ligand>
</feature>
<feature type="transmembrane region" description="Helical" evidence="6">
    <location>
        <begin position="516"/>
        <end position="536"/>
    </location>
</feature>
<keyword evidence="3 5" id="KW-0408">Iron</keyword>
<evidence type="ECO:0000256" key="1">
    <source>
        <dbReference type="ARBA" id="ARBA00022485"/>
    </source>
</evidence>
<proteinExistence type="inferred from homology"/>
<dbReference type="GO" id="GO:0016114">
    <property type="term" value="P:terpenoid biosynthetic process"/>
    <property type="evidence" value="ECO:0007669"/>
    <property type="project" value="UniProtKB-UniRule"/>
</dbReference>
<comment type="pathway">
    <text evidence="5">Isoprenoid biosynthesis; isopentenyl diphosphate biosynthesis via DXP pathway; isopentenyl diphosphate from 1-deoxy-D-xylulose 5-phosphate: step 6/6.</text>
</comment>
<accession>A0A4V6ILM6</accession>
<evidence type="ECO:0000256" key="5">
    <source>
        <dbReference type="HAMAP-Rule" id="MF_00191"/>
    </source>
</evidence>
<feature type="binding site" evidence="5">
    <location>
        <position position="234"/>
    </location>
    <ligand>
        <name>dimethylallyl diphosphate</name>
        <dbReference type="ChEBI" id="CHEBI:57623"/>
    </ligand>
</feature>
<comment type="cofactor">
    <cofactor evidence="5">
        <name>[4Fe-4S] cluster</name>
        <dbReference type="ChEBI" id="CHEBI:49883"/>
    </cofactor>
    <text evidence="5">Binds 1 [4Fe-4S] cluster per subunit.</text>
</comment>
<evidence type="ECO:0000256" key="3">
    <source>
        <dbReference type="ARBA" id="ARBA00023004"/>
    </source>
</evidence>
<feature type="binding site" evidence="5">
    <location>
        <position position="138"/>
    </location>
    <ligand>
        <name>isopentenyl diphosphate</name>
        <dbReference type="ChEBI" id="CHEBI:128769"/>
    </ligand>
</feature>
<gene>
    <name evidence="5" type="primary">ispH</name>
    <name evidence="7" type="ORF">MSL71_33590</name>
</gene>
<comment type="catalytic activity">
    <reaction evidence="5">
        <text>dimethylallyl diphosphate + 2 oxidized [2Fe-2S]-[ferredoxin] + H2O = (2E)-4-hydroxy-3-methylbut-2-enyl diphosphate + 2 reduced [2Fe-2S]-[ferredoxin] + 2 H(+)</text>
        <dbReference type="Rhea" id="RHEA:24825"/>
        <dbReference type="Rhea" id="RHEA-COMP:10000"/>
        <dbReference type="Rhea" id="RHEA-COMP:10001"/>
        <dbReference type="ChEBI" id="CHEBI:15377"/>
        <dbReference type="ChEBI" id="CHEBI:15378"/>
        <dbReference type="ChEBI" id="CHEBI:33737"/>
        <dbReference type="ChEBI" id="CHEBI:33738"/>
        <dbReference type="ChEBI" id="CHEBI:57623"/>
        <dbReference type="ChEBI" id="CHEBI:128753"/>
        <dbReference type="EC" id="1.17.7.4"/>
    </reaction>
</comment>
<protein>
    <recommendedName>
        <fullName evidence="5">4-hydroxy-3-methylbut-2-enyl diphosphate reductase</fullName>
        <shortName evidence="5">HMBPP reductase</shortName>
        <ecNumber evidence="5">1.17.7.4</ecNumber>
    </recommendedName>
</protein>
<dbReference type="GO" id="GO:0050992">
    <property type="term" value="P:dimethylallyl diphosphate biosynthetic process"/>
    <property type="evidence" value="ECO:0007669"/>
    <property type="project" value="UniProtKB-UniRule"/>
</dbReference>
<comment type="catalytic activity">
    <reaction evidence="5">
        <text>isopentenyl diphosphate + 2 oxidized [2Fe-2S]-[ferredoxin] + H2O = (2E)-4-hydroxy-3-methylbut-2-enyl diphosphate + 2 reduced [2Fe-2S]-[ferredoxin] + 2 H(+)</text>
        <dbReference type="Rhea" id="RHEA:24488"/>
        <dbReference type="Rhea" id="RHEA-COMP:10000"/>
        <dbReference type="Rhea" id="RHEA-COMP:10001"/>
        <dbReference type="ChEBI" id="CHEBI:15377"/>
        <dbReference type="ChEBI" id="CHEBI:15378"/>
        <dbReference type="ChEBI" id="CHEBI:33737"/>
        <dbReference type="ChEBI" id="CHEBI:33738"/>
        <dbReference type="ChEBI" id="CHEBI:128753"/>
        <dbReference type="ChEBI" id="CHEBI:128769"/>
        <dbReference type="EC" id="1.17.7.4"/>
    </reaction>
</comment>
<dbReference type="GO" id="GO:0046872">
    <property type="term" value="F:metal ion binding"/>
    <property type="evidence" value="ECO:0007669"/>
    <property type="project" value="UniProtKB-KW"/>
</dbReference>
<keyword evidence="1 5" id="KW-0004">4Fe-4S</keyword>
<dbReference type="UniPathway" id="UPA00059">
    <property type="reaction ID" value="UER00105"/>
</dbReference>
<feature type="transmembrane region" description="Helical" evidence="6">
    <location>
        <begin position="380"/>
        <end position="397"/>
    </location>
</feature>
<keyword evidence="5" id="KW-0560">Oxidoreductase</keyword>
<feature type="binding site" evidence="5">
    <location>
        <position position="232"/>
    </location>
    <ligand>
        <name>dimethylallyl diphosphate</name>
        <dbReference type="ChEBI" id="CHEBI:57623"/>
    </ligand>
</feature>
<feature type="binding site" evidence="5">
    <location>
        <position position="204"/>
    </location>
    <ligand>
        <name>[4Fe-4S] cluster</name>
        <dbReference type="ChEBI" id="CHEBI:49883"/>
    </ligand>
</feature>
<reference evidence="7 8" key="1">
    <citation type="submission" date="2019-03" db="EMBL/GenBank/DDBJ databases">
        <authorList>
            <person name="Nijsse B."/>
        </authorList>
    </citation>
    <scope>NUCLEOTIDE SEQUENCE [LARGE SCALE GENOMIC DNA]</scope>
    <source>
        <strain evidence="7">Desulfoluna butyratoxydans MSL71</strain>
    </source>
</reference>
<feature type="binding site" evidence="5">
    <location>
        <position position="276"/>
    </location>
    <ligand>
        <name>(2E)-4-hydroxy-3-methylbut-2-enyl diphosphate</name>
        <dbReference type="ChEBI" id="CHEBI:128753"/>
    </ligand>
</feature>
<feature type="transmembrane region" description="Helical" evidence="6">
    <location>
        <begin position="443"/>
        <end position="460"/>
    </location>
</feature>
<dbReference type="Pfam" id="PF02401">
    <property type="entry name" value="LYTB"/>
    <property type="match status" value="1"/>
</dbReference>
<feature type="binding site" evidence="5">
    <location>
        <position position="234"/>
    </location>
    <ligand>
        <name>isopentenyl diphosphate</name>
        <dbReference type="ChEBI" id="CHEBI:128769"/>
    </ligand>
</feature>
<comment type="pathway">
    <text evidence="5">Isoprenoid biosynthesis; dimethylallyl diphosphate biosynthesis; dimethylallyl diphosphate from (2E)-4-hydroxy-3-methylbutenyl diphosphate: step 1/1.</text>
</comment>
<feature type="binding site" evidence="5">
    <location>
        <position position="138"/>
    </location>
    <ligand>
        <name>(2E)-4-hydroxy-3-methylbut-2-enyl diphosphate</name>
        <dbReference type="ChEBI" id="CHEBI:128753"/>
    </ligand>
</feature>
<feature type="binding site" evidence="5">
    <location>
        <position position="56"/>
    </location>
    <ligand>
        <name>isopentenyl diphosphate</name>
        <dbReference type="ChEBI" id="CHEBI:128769"/>
    </ligand>
</feature>
<dbReference type="PANTHER" id="PTHR30426">
    <property type="entry name" value="4-HYDROXY-3-METHYLBUT-2-ENYL DIPHOSPHATE REDUCTASE"/>
    <property type="match status" value="1"/>
</dbReference>
<organism evidence="7 8">
    <name type="scientific">Desulfoluna butyratoxydans</name>
    <dbReference type="NCBI Taxonomy" id="231438"/>
    <lineage>
        <taxon>Bacteria</taxon>
        <taxon>Pseudomonadati</taxon>
        <taxon>Thermodesulfobacteriota</taxon>
        <taxon>Desulfobacteria</taxon>
        <taxon>Desulfobacterales</taxon>
        <taxon>Desulfolunaceae</taxon>
        <taxon>Desulfoluna</taxon>
    </lineage>
</organism>
<evidence type="ECO:0000313" key="8">
    <source>
        <dbReference type="Proteomes" id="UP000507962"/>
    </source>
</evidence>
<dbReference type="UniPathway" id="UPA00056">
    <property type="reaction ID" value="UER00097"/>
</dbReference>
<evidence type="ECO:0000256" key="2">
    <source>
        <dbReference type="ARBA" id="ARBA00022723"/>
    </source>
</evidence>